<evidence type="ECO:0000313" key="1">
    <source>
        <dbReference type="EMBL" id="PKB96011.1"/>
    </source>
</evidence>
<dbReference type="Proteomes" id="UP000232722">
    <property type="component" value="Unassembled WGS sequence"/>
</dbReference>
<organism evidence="1 2">
    <name type="scientific">Rhizophagus irregularis</name>
    <dbReference type="NCBI Taxonomy" id="588596"/>
    <lineage>
        <taxon>Eukaryota</taxon>
        <taxon>Fungi</taxon>
        <taxon>Fungi incertae sedis</taxon>
        <taxon>Mucoromycota</taxon>
        <taxon>Glomeromycotina</taxon>
        <taxon>Glomeromycetes</taxon>
        <taxon>Glomerales</taxon>
        <taxon>Glomeraceae</taxon>
        <taxon>Rhizophagus</taxon>
    </lineage>
</organism>
<reference evidence="1 2" key="1">
    <citation type="submission" date="2016-04" db="EMBL/GenBank/DDBJ databases">
        <title>Genome analyses suggest a sexual origin of heterokaryosis in a supposedly ancient asexual fungus.</title>
        <authorList>
            <person name="Ropars J."/>
            <person name="Sedzielewska K."/>
            <person name="Noel J."/>
            <person name="Charron P."/>
            <person name="Farinelli L."/>
            <person name="Marton T."/>
            <person name="Kruger M."/>
            <person name="Pelin A."/>
            <person name="Brachmann A."/>
            <person name="Corradi N."/>
        </authorList>
    </citation>
    <scope>NUCLEOTIDE SEQUENCE [LARGE SCALE GENOMIC DNA]</scope>
    <source>
        <strain evidence="1 2">A5</strain>
    </source>
</reference>
<dbReference type="AlphaFoldDB" id="A0A2I1F1R0"/>
<comment type="caution">
    <text evidence="1">The sequence shown here is derived from an EMBL/GenBank/DDBJ whole genome shotgun (WGS) entry which is preliminary data.</text>
</comment>
<evidence type="ECO:0000313" key="2">
    <source>
        <dbReference type="Proteomes" id="UP000232722"/>
    </source>
</evidence>
<protein>
    <submittedName>
        <fullName evidence="1">Uncharacterized protein</fullName>
    </submittedName>
</protein>
<dbReference type="EMBL" id="LLXJ01004260">
    <property type="protein sequence ID" value="PKB96011.1"/>
    <property type="molecule type" value="Genomic_DNA"/>
</dbReference>
<proteinExistence type="predicted"/>
<dbReference type="OrthoDB" id="2426006at2759"/>
<reference evidence="1 2" key="2">
    <citation type="submission" date="2017-09" db="EMBL/GenBank/DDBJ databases">
        <title>Extensive intraspecific genome diversity in a model arbuscular mycorrhizal fungus.</title>
        <authorList>
            <person name="Chen E.C."/>
            <person name="Morin E."/>
            <person name="Beaudet D."/>
            <person name="Noel J."/>
            <person name="Ndikumana S."/>
            <person name="Charron P."/>
            <person name="St-Onge C."/>
            <person name="Giorgi J."/>
            <person name="Grigoriev I.V."/>
            <person name="Roux C."/>
            <person name="Martin F.M."/>
            <person name="Corradi N."/>
        </authorList>
    </citation>
    <scope>NUCLEOTIDE SEQUENCE [LARGE SCALE GENOMIC DNA]</scope>
    <source>
        <strain evidence="1 2">A5</strain>
    </source>
</reference>
<sequence length="470" mass="54743">MFFKWYTALVIQDSNNQKAFKRTNGSWIVVDYSCGLCVLDLHNKLKAFDFTSEVTKNISIAEEKNYNAGYLFLRNQEEVDHSLIPLLPGYIEFGSDTSYVNRKAQGFEQVAFYYMLKKYGFVTTNSIQYILSLNIPEIINELKQLVYEKFVIISQVQELENSKLIRAKKKEETLRRSLKRYQEKIDEIIYENNKNRKNIILYGIQIESDGKRLSPKKAQVLMLNNMENKKTIYSQNRTIKTLKEKKLVENEINEKKLGSTIFMSISHYLSILLSLPCSNYHDIIVSNRTFYTTVVGFNLTCIIKCLLCKTSMQYSNEDSDIKYSHLIARATLTGRMNRNSFQTALATIENHMYKPIIESAKQSSKTILLEILDHLKEIYLLKQEKVLPIGFDCSWSYSRNAHQASYNYQPVIAFHTIENSRSVKYDDSSKIVHKENFNGTSRQMEHAILFALLNDIMPILKETILLYIYV</sequence>
<accession>A0A2I1F1R0</accession>
<gene>
    <name evidence="1" type="ORF">RhiirA5_507101</name>
</gene>
<dbReference type="VEuPathDB" id="FungiDB:RhiirFUN_008770"/>
<dbReference type="VEuPathDB" id="FungiDB:RhiirA1_463710"/>
<dbReference type="VEuPathDB" id="FungiDB:FUN_011220"/>
<name>A0A2I1F1R0_9GLOM</name>